<evidence type="ECO:0000313" key="1">
    <source>
        <dbReference type="EMBL" id="MBC3883447.1"/>
    </source>
</evidence>
<dbReference type="EMBL" id="JACOFZ010000017">
    <property type="protein sequence ID" value="MBC3883447.1"/>
    <property type="molecule type" value="Genomic_DNA"/>
</dbReference>
<dbReference type="NCBIfam" id="NF033682">
    <property type="entry name" value="retention_LapA"/>
    <property type="match status" value="1"/>
</dbReference>
<comment type="caution">
    <text evidence="1">The sequence shown here is derived from an EMBL/GenBank/DDBJ whole genome shotgun (WGS) entry which is preliminary data.</text>
</comment>
<organism evidence="1 2">
    <name type="scientific">Undibacterium nitidum</name>
    <dbReference type="NCBI Taxonomy" id="2762298"/>
    <lineage>
        <taxon>Bacteria</taxon>
        <taxon>Pseudomonadati</taxon>
        <taxon>Pseudomonadota</taxon>
        <taxon>Betaproteobacteria</taxon>
        <taxon>Burkholderiales</taxon>
        <taxon>Oxalobacteraceae</taxon>
        <taxon>Undibacterium</taxon>
    </lineage>
</organism>
<sequence>MASTANTSNIIGKVVGLKGGAIVKSPDGSQHVLKVGDIVYEKDVIVTANGGEVEIAFDAGHSYVVRSNETVSLDATVFAPGQVEVAANALLPATTSTVDQDISKAIIGGNSLDKLLEETAAGLGGGEAGDGNGFVRLDRIAENVSPLSFDGAVVEGVTQPLFEAAPPVQNTGVEVLSVSGSSSSEGTAQDFVVKLSGTSTTPTTLNLSLLSGSATVGVDTVSQLVSVDGGTTFVPLSG</sequence>
<gene>
    <name evidence="1" type="ORF">H8K36_18810</name>
</gene>
<dbReference type="InterPro" id="IPR047777">
    <property type="entry name" value="LapA-like_RM"/>
</dbReference>
<dbReference type="RefSeq" id="WP_186918069.1">
    <property type="nucleotide sequence ID" value="NZ_JACOFZ010000017.1"/>
</dbReference>
<reference evidence="1" key="1">
    <citation type="submission" date="2020-08" db="EMBL/GenBank/DDBJ databases">
        <title>Novel species isolated from subtropical streams in China.</title>
        <authorList>
            <person name="Lu H."/>
        </authorList>
    </citation>
    <scope>NUCLEOTIDE SEQUENCE</scope>
    <source>
        <strain evidence="1">LX22W</strain>
    </source>
</reference>
<protein>
    <submittedName>
        <fullName evidence="1">Retention module-containing protein</fullName>
    </submittedName>
</protein>
<name>A0A923HVG3_9BURK</name>
<dbReference type="AlphaFoldDB" id="A0A923HVG3"/>
<keyword evidence="2" id="KW-1185">Reference proteome</keyword>
<feature type="non-terminal residue" evidence="1">
    <location>
        <position position="238"/>
    </location>
</feature>
<proteinExistence type="predicted"/>
<accession>A0A923HVG3</accession>
<dbReference type="Proteomes" id="UP000627446">
    <property type="component" value="Unassembled WGS sequence"/>
</dbReference>
<evidence type="ECO:0000313" key="2">
    <source>
        <dbReference type="Proteomes" id="UP000627446"/>
    </source>
</evidence>